<protein>
    <recommendedName>
        <fullName evidence="5">LpxI C-terminal domain-containing protein</fullName>
    </recommendedName>
</protein>
<dbReference type="Pfam" id="PF17930">
    <property type="entry name" value="LpxI_N"/>
    <property type="match status" value="1"/>
</dbReference>
<dbReference type="InterPro" id="IPR043167">
    <property type="entry name" value="LpxI_C_sf"/>
</dbReference>
<name>E8T1Y0_THEA1</name>
<dbReference type="InterPro" id="IPR041255">
    <property type="entry name" value="LpxI_N"/>
</dbReference>
<dbReference type="KEGG" id="tam:Theam_0908"/>
<gene>
    <name evidence="3" type="ordered locus">Theam_0908</name>
</gene>
<evidence type="ECO:0000313" key="4">
    <source>
        <dbReference type="Proteomes" id="UP000006362"/>
    </source>
</evidence>
<dbReference type="PANTHER" id="PTHR39962:SF1">
    <property type="entry name" value="LPXI FAMILY PROTEIN"/>
    <property type="match status" value="1"/>
</dbReference>
<dbReference type="HOGENOM" id="CLU_085042_0_0_0"/>
<feature type="domain" description="LpxI C-terminal" evidence="1">
    <location>
        <begin position="130"/>
        <end position="246"/>
    </location>
</feature>
<evidence type="ECO:0000313" key="3">
    <source>
        <dbReference type="EMBL" id="ADU96875.1"/>
    </source>
</evidence>
<organism evidence="3 4">
    <name type="scientific">Thermovibrio ammonificans (strain DSM 15698 / JCM 12110 / HB-1)</name>
    <dbReference type="NCBI Taxonomy" id="648996"/>
    <lineage>
        <taxon>Bacteria</taxon>
        <taxon>Pseudomonadati</taxon>
        <taxon>Aquificota</taxon>
        <taxon>Aquificia</taxon>
        <taxon>Desulfurobacteriales</taxon>
        <taxon>Desulfurobacteriaceae</taxon>
        <taxon>Thermovibrio</taxon>
    </lineage>
</organism>
<dbReference type="eggNOG" id="COG3494">
    <property type="taxonomic scope" value="Bacteria"/>
</dbReference>
<dbReference type="Gene3D" id="3.40.50.20">
    <property type="match status" value="1"/>
</dbReference>
<dbReference type="EMBL" id="CP002444">
    <property type="protein sequence ID" value="ADU96875.1"/>
    <property type="molecule type" value="Genomic_DNA"/>
</dbReference>
<dbReference type="AlphaFoldDB" id="E8T1Y0"/>
<sequence length="256" mass="28131">MAGAGKLPVEFLKSARERGEAVITFALEGITNPEVEELSDEVVWIKPFKLGKFFKEVERRRPAKFFLLGKVEHKAAVDLKGLDLKAISFLMKLKDRKPQTIIIGIIEELEKRGVKVANPESYLKRLLLTKGEIIGKPPSEEVLEDLKFGMEIAKEIASLDIGQTVVVKNKTVIAVEGIEGTDECIKRGAALAGKGFVVCKAARREQDMRVDVPTVGIKTVKLIETLGGKGLAVEAGKTYLLDRERVETGKIPVLAL</sequence>
<feature type="domain" description="LpxI N-terminal" evidence="2">
    <location>
        <begin position="1"/>
        <end position="126"/>
    </location>
</feature>
<dbReference type="Gene3D" id="3.40.140.80">
    <property type="match status" value="1"/>
</dbReference>
<evidence type="ECO:0000259" key="2">
    <source>
        <dbReference type="Pfam" id="PF17930"/>
    </source>
</evidence>
<keyword evidence="4" id="KW-1185">Reference proteome</keyword>
<evidence type="ECO:0000259" key="1">
    <source>
        <dbReference type="Pfam" id="PF06230"/>
    </source>
</evidence>
<dbReference type="STRING" id="648996.Theam_0908"/>
<dbReference type="InterPro" id="IPR010415">
    <property type="entry name" value="LpxI_C"/>
</dbReference>
<accession>E8T1Y0</accession>
<evidence type="ECO:0008006" key="5">
    <source>
        <dbReference type="Google" id="ProtNLM"/>
    </source>
</evidence>
<proteinExistence type="predicted"/>
<dbReference type="PANTHER" id="PTHR39962">
    <property type="entry name" value="BLL4848 PROTEIN"/>
    <property type="match status" value="1"/>
</dbReference>
<dbReference type="InterPro" id="IPR053174">
    <property type="entry name" value="LpxI"/>
</dbReference>
<dbReference type="Pfam" id="PF06230">
    <property type="entry name" value="LpxI_C"/>
    <property type="match status" value="1"/>
</dbReference>
<dbReference type="Proteomes" id="UP000006362">
    <property type="component" value="Chromosome"/>
</dbReference>
<reference evidence="3" key="1">
    <citation type="submission" date="2011-01" db="EMBL/GenBank/DDBJ databases">
        <title>Complete sequence of chromosome of Thermovibrio ammonificans HB-1.</title>
        <authorList>
            <consortium name="US DOE Joint Genome Institute"/>
            <person name="Lucas S."/>
            <person name="Copeland A."/>
            <person name="Lapidus A."/>
            <person name="Cheng J.-F."/>
            <person name="Goodwin L."/>
            <person name="Pitluck S."/>
            <person name="Davenport K."/>
            <person name="Detter J.C."/>
            <person name="Han C."/>
            <person name="Tapia R."/>
            <person name="Land M."/>
            <person name="Hauser L."/>
            <person name="Kyrpides N."/>
            <person name="Ivanova N."/>
            <person name="Ovchinnikova G."/>
            <person name="Vetriani C."/>
            <person name="Woyke T."/>
        </authorList>
    </citation>
    <scope>NUCLEOTIDE SEQUENCE [LARGE SCALE GENOMIC DNA]</scope>
    <source>
        <strain evidence="3">HB-1</strain>
    </source>
</reference>